<protein>
    <submittedName>
        <fullName evidence="1">Uncharacterized protein</fullName>
    </submittedName>
</protein>
<name>A0A1J9Q656_9EURO</name>
<dbReference type="EMBL" id="LGTZ01000761">
    <property type="protein sequence ID" value="OJD23570.1"/>
    <property type="molecule type" value="Genomic_DNA"/>
</dbReference>
<accession>A0A1J9Q656</accession>
<sequence length="90" mass="10343">MSTSTIACNRRDTYYPEEEGLLQQLKQMLLFPIIAREQSMACKINGNTGEIPLRELKLAHPQADWSDIACLFNRTVPVHRNRSAETLRLK</sequence>
<evidence type="ECO:0000313" key="1">
    <source>
        <dbReference type="EMBL" id="OJD23570.1"/>
    </source>
</evidence>
<comment type="caution">
    <text evidence="1">The sequence shown here is derived from an EMBL/GenBank/DDBJ whole genome shotgun (WGS) entry which is preliminary data.</text>
</comment>
<dbReference type="VEuPathDB" id="FungiDB:ACJ73_05078"/>
<keyword evidence="2" id="KW-1185">Reference proteome</keyword>
<dbReference type="Proteomes" id="UP000242791">
    <property type="component" value="Unassembled WGS sequence"/>
</dbReference>
<evidence type="ECO:0000313" key="2">
    <source>
        <dbReference type="Proteomes" id="UP000242791"/>
    </source>
</evidence>
<dbReference type="AlphaFoldDB" id="A0A1J9Q656"/>
<gene>
    <name evidence="1" type="ORF">ACJ73_05078</name>
</gene>
<organism evidence="1 2">
    <name type="scientific">Blastomyces percursus</name>
    <dbReference type="NCBI Taxonomy" id="1658174"/>
    <lineage>
        <taxon>Eukaryota</taxon>
        <taxon>Fungi</taxon>
        <taxon>Dikarya</taxon>
        <taxon>Ascomycota</taxon>
        <taxon>Pezizomycotina</taxon>
        <taxon>Eurotiomycetes</taxon>
        <taxon>Eurotiomycetidae</taxon>
        <taxon>Onygenales</taxon>
        <taxon>Ajellomycetaceae</taxon>
        <taxon>Blastomyces</taxon>
    </lineage>
</organism>
<proteinExistence type="predicted"/>
<reference evidence="1 2" key="1">
    <citation type="submission" date="2015-08" db="EMBL/GenBank/DDBJ databases">
        <title>Emmonsia species relationships and genome sequence.</title>
        <authorList>
            <person name="Cuomo C.A."/>
            <person name="Schwartz I.S."/>
            <person name="Kenyon C."/>
            <person name="De Hoog G.S."/>
            <person name="Govender N.P."/>
            <person name="Botha A."/>
            <person name="Moreno L."/>
            <person name="De Vries M."/>
            <person name="Munoz J.F."/>
            <person name="Stielow J.B."/>
        </authorList>
    </citation>
    <scope>NUCLEOTIDE SEQUENCE [LARGE SCALE GENOMIC DNA]</scope>
    <source>
        <strain evidence="1 2">EI222</strain>
    </source>
</reference>